<proteinExistence type="predicted"/>
<name>A0ABV5B8V1_9BACL</name>
<dbReference type="Pfam" id="PF08486">
    <property type="entry name" value="SpoIID"/>
    <property type="match status" value="1"/>
</dbReference>
<dbReference type="PANTHER" id="PTHR30032:SF4">
    <property type="entry name" value="AMIDASE ENHANCER"/>
    <property type="match status" value="1"/>
</dbReference>
<accession>A0ABV5B8V1</accession>
<dbReference type="InterPro" id="IPR013486">
    <property type="entry name" value="SpoIID/LytB"/>
</dbReference>
<feature type="region of interest" description="Disordered" evidence="1">
    <location>
        <begin position="1"/>
        <end position="44"/>
    </location>
</feature>
<reference evidence="4 5" key="1">
    <citation type="submission" date="2024-09" db="EMBL/GenBank/DDBJ databases">
        <authorList>
            <person name="Ruan L."/>
        </authorList>
    </citation>
    <scope>NUCLEOTIDE SEQUENCE [LARGE SCALE GENOMIC DNA]</scope>
    <source>
        <strain evidence="4 5">D33</strain>
    </source>
</reference>
<dbReference type="NCBIfam" id="TIGR02870">
    <property type="entry name" value="spore_II_D"/>
    <property type="match status" value="1"/>
</dbReference>
<dbReference type="EMBL" id="JBHILM010000015">
    <property type="protein sequence ID" value="MFB5682133.1"/>
    <property type="molecule type" value="Genomic_DNA"/>
</dbReference>
<evidence type="ECO:0000259" key="3">
    <source>
        <dbReference type="Pfam" id="PF08486"/>
    </source>
</evidence>
<evidence type="ECO:0000256" key="1">
    <source>
        <dbReference type="SAM" id="MobiDB-lite"/>
    </source>
</evidence>
<feature type="transmembrane region" description="Helical" evidence="2">
    <location>
        <begin position="77"/>
        <end position="96"/>
    </location>
</feature>
<dbReference type="PANTHER" id="PTHR30032">
    <property type="entry name" value="N-ACETYLMURAMOYL-L-ALANINE AMIDASE-RELATED"/>
    <property type="match status" value="1"/>
</dbReference>
<feature type="domain" description="Sporulation stage II protein D amidase enhancer LytB N-terminal" evidence="3">
    <location>
        <begin position="140"/>
        <end position="244"/>
    </location>
</feature>
<keyword evidence="5" id="KW-1185">Reference proteome</keyword>
<evidence type="ECO:0000256" key="2">
    <source>
        <dbReference type="SAM" id="Phobius"/>
    </source>
</evidence>
<dbReference type="Proteomes" id="UP001580407">
    <property type="component" value="Unassembled WGS sequence"/>
</dbReference>
<protein>
    <submittedName>
        <fullName evidence="4">Stage II sporulation protein D</fullName>
    </submittedName>
</protein>
<evidence type="ECO:0000313" key="5">
    <source>
        <dbReference type="Proteomes" id="UP001580407"/>
    </source>
</evidence>
<gene>
    <name evidence="4" type="primary">spoIID</name>
    <name evidence="4" type="ORF">ACE3NQ_14510</name>
</gene>
<dbReference type="NCBIfam" id="TIGR02669">
    <property type="entry name" value="SpoIID_LytB"/>
    <property type="match status" value="1"/>
</dbReference>
<dbReference type="RefSeq" id="WP_375525895.1">
    <property type="nucleotide sequence ID" value="NZ_JBHILM010000015.1"/>
</dbReference>
<evidence type="ECO:0000313" key="4">
    <source>
        <dbReference type="EMBL" id="MFB5682133.1"/>
    </source>
</evidence>
<keyword evidence="2" id="KW-0472">Membrane</keyword>
<organism evidence="4 5">
    <name type="scientific">Paenibacillus terreus</name>
    <dbReference type="NCBI Taxonomy" id="1387834"/>
    <lineage>
        <taxon>Bacteria</taxon>
        <taxon>Bacillati</taxon>
        <taxon>Bacillota</taxon>
        <taxon>Bacilli</taxon>
        <taxon>Bacillales</taxon>
        <taxon>Paenibacillaceae</taxon>
        <taxon>Paenibacillus</taxon>
    </lineage>
</organism>
<comment type="caution">
    <text evidence="4">The sequence shown here is derived from an EMBL/GenBank/DDBJ whole genome shotgun (WGS) entry which is preliminary data.</text>
</comment>
<sequence>MKDSRARIRIPVVPPADEAAGRGSEPGKLLSAREQDTSESRPLYAVPAQIKAQPGSKRATRPKTFRTWGRRLPPGPIAVLTGLILMALILPAVLVWPRGTHPQPAPPGKIQPDTTVQPESTDTKKPAQTKAVKVSVFLSSTGTIETLPLEDYIAGVVAAEMPPEFGYEALKAQAIAARTFIVRRLLANDTSGAPKGADVTDTVQHQVYLPLSAIRQQEKDPQRAAELASIRKAVKETKDIIMTYKGKPITASFFSTSNGYTENSEDVWTASVPYLRSVPSPWDQKIAPGYKETITMKTTDVLDKLGLRGEAVRAASGSGIFPEIKILSTTAGHRIKSIRIGDAVFKGTDLRQRLGLRSSEFTWTIRGDQMVITTYGNGHGVGMSQWGANGMAKEGYTATQILKHYYTGINFAKASQLL</sequence>
<feature type="region of interest" description="Disordered" evidence="1">
    <location>
        <begin position="102"/>
        <end position="127"/>
    </location>
</feature>
<dbReference type="InterPro" id="IPR014225">
    <property type="entry name" value="Spore_II_D_firmicutes"/>
</dbReference>
<dbReference type="InterPro" id="IPR051922">
    <property type="entry name" value="Bact_Sporulation_Assoc"/>
</dbReference>
<dbReference type="InterPro" id="IPR013693">
    <property type="entry name" value="SpoIID/LytB_N"/>
</dbReference>
<keyword evidence="2" id="KW-0812">Transmembrane</keyword>
<keyword evidence="2" id="KW-1133">Transmembrane helix</keyword>